<name>A0A8J6NUK6_9BACT</name>
<feature type="transmembrane region" description="Helical" evidence="2">
    <location>
        <begin position="93"/>
        <end position="114"/>
    </location>
</feature>
<comment type="caution">
    <text evidence="3">The sequence shown here is derived from an EMBL/GenBank/DDBJ whole genome shotgun (WGS) entry which is preliminary data.</text>
</comment>
<feature type="transmembrane region" description="Helical" evidence="2">
    <location>
        <begin position="59"/>
        <end position="81"/>
    </location>
</feature>
<keyword evidence="2" id="KW-1133">Transmembrane helix</keyword>
<evidence type="ECO:0000313" key="3">
    <source>
        <dbReference type="EMBL" id="MBC8361729.1"/>
    </source>
</evidence>
<protein>
    <recommendedName>
        <fullName evidence="5">Branched-chain amino acid ABC transporter permease</fullName>
    </recommendedName>
</protein>
<keyword evidence="1" id="KW-0813">Transport</keyword>
<organism evidence="3 4">
    <name type="scientific">Candidatus Desulfatibia profunda</name>
    <dbReference type="NCBI Taxonomy" id="2841695"/>
    <lineage>
        <taxon>Bacteria</taxon>
        <taxon>Pseudomonadati</taxon>
        <taxon>Thermodesulfobacteriota</taxon>
        <taxon>Desulfobacteria</taxon>
        <taxon>Desulfobacterales</taxon>
        <taxon>Desulfobacterales incertae sedis</taxon>
        <taxon>Candidatus Desulfatibia</taxon>
    </lineage>
</organism>
<dbReference type="PANTHER" id="PTHR11795:SF445">
    <property type="entry name" value="AMINO ACID ABC TRANSPORTER PERMEASE PROTEIN"/>
    <property type="match status" value="1"/>
</dbReference>
<dbReference type="PANTHER" id="PTHR11795">
    <property type="entry name" value="BRANCHED-CHAIN AMINO ACID TRANSPORT SYSTEM PERMEASE PROTEIN LIVH"/>
    <property type="match status" value="1"/>
</dbReference>
<dbReference type="AlphaFoldDB" id="A0A8J6NUK6"/>
<gene>
    <name evidence="3" type="ORF">H8E23_10045</name>
</gene>
<evidence type="ECO:0000313" key="4">
    <source>
        <dbReference type="Proteomes" id="UP000603434"/>
    </source>
</evidence>
<keyword evidence="2" id="KW-0472">Membrane</keyword>
<evidence type="ECO:0008006" key="5">
    <source>
        <dbReference type="Google" id="ProtNLM"/>
    </source>
</evidence>
<reference evidence="3 4" key="1">
    <citation type="submission" date="2020-08" db="EMBL/GenBank/DDBJ databases">
        <title>Bridging the membrane lipid divide: bacteria of the FCB group superphylum have the potential to synthesize archaeal ether lipids.</title>
        <authorList>
            <person name="Villanueva L."/>
            <person name="Von Meijenfeldt F.A.B."/>
            <person name="Westbye A.B."/>
            <person name="Yadav S."/>
            <person name="Hopmans E.C."/>
            <person name="Dutilh B.E."/>
            <person name="Sinninghe Damste J.S."/>
        </authorList>
    </citation>
    <scope>NUCLEOTIDE SEQUENCE [LARGE SCALE GENOMIC DNA]</scope>
    <source>
        <strain evidence="3">NIOZ-UU30</strain>
    </source>
</reference>
<dbReference type="Proteomes" id="UP000603434">
    <property type="component" value="Unassembled WGS sequence"/>
</dbReference>
<dbReference type="InterPro" id="IPR052157">
    <property type="entry name" value="BCAA_transport_permease"/>
</dbReference>
<keyword evidence="2" id="KW-0812">Transmembrane</keyword>
<dbReference type="GO" id="GO:0022857">
    <property type="term" value="F:transmembrane transporter activity"/>
    <property type="evidence" value="ECO:0007669"/>
    <property type="project" value="TreeGrafter"/>
</dbReference>
<sequence>MIQVLISGLFLGGVYALLAVGLSMAFGIMGVLNLAHGSLAVLAAILYKKTLVRISISPWALGALVAPLFLGLGCMLHLLLVAPFRRLAAAGQIVASLTASLGVALILEDVFVWWQG</sequence>
<accession>A0A8J6NUK6</accession>
<evidence type="ECO:0000256" key="2">
    <source>
        <dbReference type="SAM" id="Phobius"/>
    </source>
</evidence>
<dbReference type="EMBL" id="JACNJH010000146">
    <property type="protein sequence ID" value="MBC8361729.1"/>
    <property type="molecule type" value="Genomic_DNA"/>
</dbReference>
<evidence type="ECO:0000256" key="1">
    <source>
        <dbReference type="ARBA" id="ARBA00022448"/>
    </source>
</evidence>
<proteinExistence type="predicted"/>
<dbReference type="GO" id="GO:0005886">
    <property type="term" value="C:plasma membrane"/>
    <property type="evidence" value="ECO:0007669"/>
    <property type="project" value="TreeGrafter"/>
</dbReference>